<keyword evidence="1" id="KW-0472">Membrane</keyword>
<dbReference type="RefSeq" id="WP_142494399.1">
    <property type="nucleotide sequence ID" value="NZ_FXTO01000028.1"/>
</dbReference>
<dbReference type="Proteomes" id="UP000316030">
    <property type="component" value="Unassembled WGS sequence"/>
</dbReference>
<name>A0A521FEL9_9RHOB</name>
<organism evidence="2 3">
    <name type="scientific">Thalassovita litoralis</name>
    <dbReference type="NCBI Taxonomy" id="1010611"/>
    <lineage>
        <taxon>Bacteria</taxon>
        <taxon>Pseudomonadati</taxon>
        <taxon>Pseudomonadota</taxon>
        <taxon>Alphaproteobacteria</taxon>
        <taxon>Rhodobacterales</taxon>
        <taxon>Roseobacteraceae</taxon>
        <taxon>Thalassovita</taxon>
    </lineage>
</organism>
<keyword evidence="1" id="KW-0812">Transmembrane</keyword>
<accession>A0A521FEL9</accession>
<keyword evidence="3" id="KW-1185">Reference proteome</keyword>
<evidence type="ECO:0008006" key="4">
    <source>
        <dbReference type="Google" id="ProtNLM"/>
    </source>
</evidence>
<sequence>MADLIVILFALWLVLWFYIFLPARMASNRGRSALIWVLVSLVFSPLLAIFLLLVLGRATSAWKSQAKA</sequence>
<protein>
    <recommendedName>
        <fullName evidence="4">Cardiolipin synthase N-terminal domain-containing protein</fullName>
    </recommendedName>
</protein>
<keyword evidence="1" id="KW-1133">Transmembrane helix</keyword>
<dbReference type="OrthoDB" id="7693378at2"/>
<dbReference type="AlphaFoldDB" id="A0A521FEL9"/>
<evidence type="ECO:0000313" key="2">
    <source>
        <dbReference type="EMBL" id="SMO94646.1"/>
    </source>
</evidence>
<feature type="transmembrane region" description="Helical" evidence="1">
    <location>
        <begin position="6"/>
        <end position="21"/>
    </location>
</feature>
<evidence type="ECO:0000256" key="1">
    <source>
        <dbReference type="SAM" id="Phobius"/>
    </source>
</evidence>
<evidence type="ECO:0000313" key="3">
    <source>
        <dbReference type="Proteomes" id="UP000316030"/>
    </source>
</evidence>
<reference evidence="2 3" key="1">
    <citation type="submission" date="2017-05" db="EMBL/GenBank/DDBJ databases">
        <authorList>
            <person name="Varghese N."/>
            <person name="Submissions S."/>
        </authorList>
    </citation>
    <scope>NUCLEOTIDE SEQUENCE [LARGE SCALE GENOMIC DNA]</scope>
    <source>
        <strain evidence="2 3">DSM 29506</strain>
    </source>
</reference>
<dbReference type="EMBL" id="FXTO01000028">
    <property type="protein sequence ID" value="SMO94646.1"/>
    <property type="molecule type" value="Genomic_DNA"/>
</dbReference>
<gene>
    <name evidence="2" type="ORF">SAMN06265173_1282</name>
</gene>
<feature type="transmembrane region" description="Helical" evidence="1">
    <location>
        <begin position="33"/>
        <end position="55"/>
    </location>
</feature>
<proteinExistence type="predicted"/>